<gene>
    <name evidence="3" type="ORF">Scep_002603</name>
</gene>
<accession>A0AAP0LA72</accession>
<dbReference type="Proteomes" id="UP001419268">
    <property type="component" value="Unassembled WGS sequence"/>
</dbReference>
<dbReference type="InterPro" id="IPR046960">
    <property type="entry name" value="PPR_At4g14850-like_plant"/>
</dbReference>
<feature type="repeat" description="PPR" evidence="2">
    <location>
        <begin position="291"/>
        <end position="325"/>
    </location>
</feature>
<dbReference type="PROSITE" id="PS51375">
    <property type="entry name" value="PPR"/>
    <property type="match status" value="4"/>
</dbReference>
<feature type="repeat" description="PPR" evidence="2">
    <location>
        <begin position="392"/>
        <end position="426"/>
    </location>
</feature>
<dbReference type="InterPro" id="IPR011990">
    <property type="entry name" value="TPR-like_helical_dom_sf"/>
</dbReference>
<evidence type="ECO:0008006" key="5">
    <source>
        <dbReference type="Google" id="ProtNLM"/>
    </source>
</evidence>
<feature type="repeat" description="PPR" evidence="2">
    <location>
        <begin position="493"/>
        <end position="527"/>
    </location>
</feature>
<dbReference type="PANTHER" id="PTHR47926:SF532">
    <property type="entry name" value="PENTACOTRIPEPTIDE-REPEAT REGION OF PRORP DOMAIN-CONTAINING PROTEIN"/>
    <property type="match status" value="1"/>
</dbReference>
<dbReference type="FunFam" id="1.25.40.10:FF:000351">
    <property type="entry name" value="Pentatricopeptide repeat-containing protein"/>
    <property type="match status" value="1"/>
</dbReference>
<keyword evidence="4" id="KW-1185">Reference proteome</keyword>
<comment type="caution">
    <text evidence="3">The sequence shown here is derived from an EMBL/GenBank/DDBJ whole genome shotgun (WGS) entry which is preliminary data.</text>
</comment>
<sequence length="720" mass="80429">MGSRFYGAVAMSIMCLPVRLNFRTPFRGTRTFCTQCAELLNRSYEPVTALEEINEDTFEGNTRLKRLIKTGHLNDARDLFDKMPKRDAISWTTMISGYVSASNASEALVLFSNMWGVDSEVQIDPFVLALALKACGRNSELREGRVIHCYSVKTGFVNSVFVGSALLDMYTKCGFVQMGCQVFDEMTERNVVTWTSMISGLVHAGHYQEGLMYFSEMWGSDVHCDSYTFASALKACADSKSLDHGREIHCQAIKAGLDSTSFIVNTLATMYNKCRKLDYGLRLFERMKVRDVVSWTTIIATYVQMGQENYAIQTFLQMRKSGVIPNEFTFAAVISGCANLGEIEWGEQLHGHVLHMGLADSLSVANAIVVLYSKCERLDSSSMLFHGMTRRDVITWSTIIVGCSQAGHCDEAFQFFSRMRREGPKPNEVTLASLLSACGNVANLEQGKQLHALVLSLGLDEDVLINSALINMYSKCGSIVEALRIFDATGNEEIVSWTAMINGFAEHGHSKEAIDLFEKMTRIGLQPDYVTFIGVLSACSHAGLVDLGYYYFNLMSSKYKIKPGKEHYGCMVDLLCRAGRLRDAEQMILSMPFKQDDVVWSMLLRACRVQGDAECGRRTAKRILELEPNCAGTHITLCNIYSAEGMWRDAAEVRKLMRSKGVMKEPGWSWIKVKDHVSKFVADDRLHPQSEDICCMLEFLASKAEVPDIGQELDLLCAGC</sequence>
<keyword evidence="1" id="KW-0677">Repeat</keyword>
<dbReference type="NCBIfam" id="TIGR00756">
    <property type="entry name" value="PPR"/>
    <property type="match status" value="5"/>
</dbReference>
<dbReference type="FunFam" id="1.25.40.10:FF:001093">
    <property type="entry name" value="Pentatricopeptide repeat-containing protein At2g34400"/>
    <property type="match status" value="1"/>
</dbReference>
<dbReference type="InterPro" id="IPR002885">
    <property type="entry name" value="PPR_rpt"/>
</dbReference>
<dbReference type="Pfam" id="PF01535">
    <property type="entry name" value="PPR"/>
    <property type="match status" value="4"/>
</dbReference>
<dbReference type="FunFam" id="1.25.40.10:FF:000436">
    <property type="entry name" value="Pentatricopeptide repeat-containing protein At5g39350 family"/>
    <property type="match status" value="1"/>
</dbReference>
<dbReference type="GO" id="GO:0009451">
    <property type="term" value="P:RNA modification"/>
    <property type="evidence" value="ECO:0007669"/>
    <property type="project" value="InterPro"/>
</dbReference>
<dbReference type="PANTHER" id="PTHR47926">
    <property type="entry name" value="PENTATRICOPEPTIDE REPEAT-CONTAINING PROTEIN"/>
    <property type="match status" value="1"/>
</dbReference>
<evidence type="ECO:0000256" key="1">
    <source>
        <dbReference type="ARBA" id="ARBA00022737"/>
    </source>
</evidence>
<evidence type="ECO:0000313" key="3">
    <source>
        <dbReference type="EMBL" id="KAK9167412.1"/>
    </source>
</evidence>
<dbReference type="FunFam" id="1.25.40.10:FF:001139">
    <property type="entry name" value="Uncharacterized protein"/>
    <property type="match status" value="1"/>
</dbReference>
<feature type="repeat" description="PPR" evidence="2">
    <location>
        <begin position="190"/>
        <end position="224"/>
    </location>
</feature>
<dbReference type="Pfam" id="PF13041">
    <property type="entry name" value="PPR_2"/>
    <property type="match status" value="4"/>
</dbReference>
<reference evidence="3 4" key="1">
    <citation type="submission" date="2024-01" db="EMBL/GenBank/DDBJ databases">
        <title>Genome assemblies of Stephania.</title>
        <authorList>
            <person name="Yang L."/>
        </authorList>
    </citation>
    <scope>NUCLEOTIDE SEQUENCE [LARGE SCALE GENOMIC DNA]</scope>
    <source>
        <strain evidence="3">JXDWG</strain>
        <tissue evidence="3">Leaf</tissue>
    </source>
</reference>
<organism evidence="3 4">
    <name type="scientific">Stephania cephalantha</name>
    <dbReference type="NCBI Taxonomy" id="152367"/>
    <lineage>
        <taxon>Eukaryota</taxon>
        <taxon>Viridiplantae</taxon>
        <taxon>Streptophyta</taxon>
        <taxon>Embryophyta</taxon>
        <taxon>Tracheophyta</taxon>
        <taxon>Spermatophyta</taxon>
        <taxon>Magnoliopsida</taxon>
        <taxon>Ranunculales</taxon>
        <taxon>Menispermaceae</taxon>
        <taxon>Menispermoideae</taxon>
        <taxon>Cissampelideae</taxon>
        <taxon>Stephania</taxon>
    </lineage>
</organism>
<name>A0AAP0LA72_9MAGN</name>
<dbReference type="GO" id="GO:0003723">
    <property type="term" value="F:RNA binding"/>
    <property type="evidence" value="ECO:0007669"/>
    <property type="project" value="InterPro"/>
</dbReference>
<evidence type="ECO:0000256" key="2">
    <source>
        <dbReference type="PROSITE-ProRule" id="PRU00708"/>
    </source>
</evidence>
<dbReference type="AlphaFoldDB" id="A0AAP0LA72"/>
<dbReference type="Gene3D" id="1.25.40.10">
    <property type="entry name" value="Tetratricopeptide repeat domain"/>
    <property type="match status" value="5"/>
</dbReference>
<dbReference type="EMBL" id="JBBNAG010000001">
    <property type="protein sequence ID" value="KAK9167412.1"/>
    <property type="molecule type" value="Genomic_DNA"/>
</dbReference>
<dbReference type="InterPro" id="IPR046848">
    <property type="entry name" value="E_motif"/>
</dbReference>
<evidence type="ECO:0000313" key="4">
    <source>
        <dbReference type="Proteomes" id="UP001419268"/>
    </source>
</evidence>
<protein>
    <recommendedName>
        <fullName evidence="5">Pentatricopeptide repeat-containing protein</fullName>
    </recommendedName>
</protein>
<dbReference type="Pfam" id="PF20431">
    <property type="entry name" value="E_motif"/>
    <property type="match status" value="1"/>
</dbReference>
<proteinExistence type="predicted"/>